<dbReference type="RefSeq" id="WP_163489890.1">
    <property type="nucleotide sequence ID" value="NZ_JACVEL010000004.1"/>
</dbReference>
<reference evidence="2" key="1">
    <citation type="submission" date="2020-09" db="EMBL/GenBank/DDBJ databases">
        <title>Taishania pollutisoli gen. nov., sp. nov., Isolated from Tetrabromobisphenol A-Contaminated Soil.</title>
        <authorList>
            <person name="Chen Q."/>
        </authorList>
    </citation>
    <scope>NUCLEOTIDE SEQUENCE</scope>
    <source>
        <strain evidence="2">CZZ-1</strain>
    </source>
</reference>
<sequence>MQWVALSTVFFTAMVKFMFSPALGPAMKLSYIETYIANAAGAIVSMTIFYFAAEFFLKRSHKKKVEKYRMAVVAGIDVVPVKSFTKRNKTIIRLKNRIGIVPFCFWAPFLLSIPIGTIITAKFFGKRRLTFPLMIVGIFLNNTITVSFVYFVKNEATSVL</sequence>
<dbReference type="EMBL" id="JACVEL010000004">
    <property type="protein sequence ID" value="MBC9812506.1"/>
    <property type="molecule type" value="Genomic_DNA"/>
</dbReference>
<protein>
    <submittedName>
        <fullName evidence="2">Uncharacterized protein</fullName>
    </submittedName>
</protein>
<dbReference type="Proteomes" id="UP000652681">
    <property type="component" value="Unassembled WGS sequence"/>
</dbReference>
<name>A0A8J6TXG8_9FLAO</name>
<feature type="transmembrane region" description="Helical" evidence="1">
    <location>
        <begin position="98"/>
        <end position="119"/>
    </location>
</feature>
<evidence type="ECO:0000256" key="1">
    <source>
        <dbReference type="SAM" id="Phobius"/>
    </source>
</evidence>
<feature type="transmembrane region" description="Helical" evidence="1">
    <location>
        <begin position="36"/>
        <end position="57"/>
    </location>
</feature>
<keyword evidence="1" id="KW-0472">Membrane</keyword>
<keyword evidence="1" id="KW-1133">Transmembrane helix</keyword>
<evidence type="ECO:0000313" key="2">
    <source>
        <dbReference type="EMBL" id="MBC9812506.1"/>
    </source>
</evidence>
<organism evidence="2 3">
    <name type="scientific">Taishania pollutisoli</name>
    <dbReference type="NCBI Taxonomy" id="2766479"/>
    <lineage>
        <taxon>Bacteria</taxon>
        <taxon>Pseudomonadati</taxon>
        <taxon>Bacteroidota</taxon>
        <taxon>Flavobacteriia</taxon>
        <taxon>Flavobacteriales</taxon>
        <taxon>Crocinitomicaceae</taxon>
        <taxon>Taishania</taxon>
    </lineage>
</organism>
<proteinExistence type="predicted"/>
<accession>A0A8J6TXG8</accession>
<keyword evidence="3" id="KW-1185">Reference proteome</keyword>
<comment type="caution">
    <text evidence="2">The sequence shown here is derived from an EMBL/GenBank/DDBJ whole genome shotgun (WGS) entry which is preliminary data.</text>
</comment>
<keyword evidence="1" id="KW-0812">Transmembrane</keyword>
<evidence type="ECO:0000313" key="3">
    <source>
        <dbReference type="Proteomes" id="UP000652681"/>
    </source>
</evidence>
<dbReference type="AlphaFoldDB" id="A0A8J6TXG8"/>
<feature type="transmembrane region" description="Helical" evidence="1">
    <location>
        <begin position="131"/>
        <end position="152"/>
    </location>
</feature>
<gene>
    <name evidence="2" type="ORF">H9Y05_08500</name>
</gene>